<feature type="signal peptide" evidence="1">
    <location>
        <begin position="1"/>
        <end position="17"/>
    </location>
</feature>
<evidence type="ECO:0000313" key="2">
    <source>
        <dbReference type="EMBL" id="KAF2769050.1"/>
    </source>
</evidence>
<dbReference type="OrthoDB" id="10340275at2759"/>
<keyword evidence="1" id="KW-0732">Signal</keyword>
<reference evidence="2" key="1">
    <citation type="journal article" date="2020" name="Stud. Mycol.">
        <title>101 Dothideomycetes genomes: a test case for predicting lifestyles and emergence of pathogens.</title>
        <authorList>
            <person name="Haridas S."/>
            <person name="Albert R."/>
            <person name="Binder M."/>
            <person name="Bloem J."/>
            <person name="Labutti K."/>
            <person name="Salamov A."/>
            <person name="Andreopoulos B."/>
            <person name="Baker S."/>
            <person name="Barry K."/>
            <person name="Bills G."/>
            <person name="Bluhm B."/>
            <person name="Cannon C."/>
            <person name="Castanera R."/>
            <person name="Culley D."/>
            <person name="Daum C."/>
            <person name="Ezra D."/>
            <person name="Gonzalez J."/>
            <person name="Henrissat B."/>
            <person name="Kuo A."/>
            <person name="Liang C."/>
            <person name="Lipzen A."/>
            <person name="Lutzoni F."/>
            <person name="Magnuson J."/>
            <person name="Mondo S."/>
            <person name="Nolan M."/>
            <person name="Ohm R."/>
            <person name="Pangilinan J."/>
            <person name="Park H.-J."/>
            <person name="Ramirez L."/>
            <person name="Alfaro M."/>
            <person name="Sun H."/>
            <person name="Tritt A."/>
            <person name="Yoshinaga Y."/>
            <person name="Zwiers L.-H."/>
            <person name="Turgeon B."/>
            <person name="Goodwin S."/>
            <person name="Spatafora J."/>
            <person name="Crous P."/>
            <person name="Grigoriev I."/>
        </authorList>
    </citation>
    <scope>NUCLEOTIDE SEQUENCE</scope>
    <source>
        <strain evidence="2">CBS 116005</strain>
    </source>
</reference>
<feature type="chain" id="PRO_5026097201" evidence="1">
    <location>
        <begin position="18"/>
        <end position="82"/>
    </location>
</feature>
<dbReference type="EMBL" id="ML995838">
    <property type="protein sequence ID" value="KAF2769050.1"/>
    <property type="molecule type" value="Genomic_DNA"/>
</dbReference>
<protein>
    <submittedName>
        <fullName evidence="2">Uncharacterized protein</fullName>
    </submittedName>
</protein>
<proteinExistence type="predicted"/>
<dbReference type="Proteomes" id="UP000799436">
    <property type="component" value="Unassembled WGS sequence"/>
</dbReference>
<dbReference type="AlphaFoldDB" id="A0A6G1L8T9"/>
<sequence length="82" mass="9022">MKPTLPLLTLLNNLALAAKSCIPDTVQPTLGNQMCERIWADAYPYYWYCPDGQPGGYATLPGTGCTPLNGAFEPYDKEFCCK</sequence>
<organism evidence="2 3">
    <name type="scientific">Teratosphaeria nubilosa</name>
    <dbReference type="NCBI Taxonomy" id="161662"/>
    <lineage>
        <taxon>Eukaryota</taxon>
        <taxon>Fungi</taxon>
        <taxon>Dikarya</taxon>
        <taxon>Ascomycota</taxon>
        <taxon>Pezizomycotina</taxon>
        <taxon>Dothideomycetes</taxon>
        <taxon>Dothideomycetidae</taxon>
        <taxon>Mycosphaerellales</taxon>
        <taxon>Teratosphaeriaceae</taxon>
        <taxon>Teratosphaeria</taxon>
    </lineage>
</organism>
<name>A0A6G1L8T9_9PEZI</name>
<gene>
    <name evidence="2" type="ORF">EJ03DRAFT_351700</name>
</gene>
<evidence type="ECO:0000256" key="1">
    <source>
        <dbReference type="SAM" id="SignalP"/>
    </source>
</evidence>
<accession>A0A6G1L8T9</accession>
<keyword evidence="3" id="KW-1185">Reference proteome</keyword>
<evidence type="ECO:0000313" key="3">
    <source>
        <dbReference type="Proteomes" id="UP000799436"/>
    </source>
</evidence>